<evidence type="ECO:0000256" key="3">
    <source>
        <dbReference type="ARBA" id="ARBA00004629"/>
    </source>
</evidence>
<comment type="similarity">
    <text evidence="4">Belongs to the DASH complex ASK1 family.</text>
</comment>
<feature type="compositionally biased region" description="Basic and acidic residues" evidence="16">
    <location>
        <begin position="325"/>
        <end position="335"/>
    </location>
</feature>
<keyword evidence="6" id="KW-0158">Chromosome</keyword>
<reference evidence="17 18" key="1">
    <citation type="journal article" date="2019" name="Nat. Ecol. Evol.">
        <title>Megaphylogeny resolves global patterns of mushroom evolution.</title>
        <authorList>
            <person name="Varga T."/>
            <person name="Krizsan K."/>
            <person name="Foldi C."/>
            <person name="Dima B."/>
            <person name="Sanchez-Garcia M."/>
            <person name="Sanchez-Ramirez S."/>
            <person name="Szollosi G.J."/>
            <person name="Szarkandi J.G."/>
            <person name="Papp V."/>
            <person name="Albert L."/>
            <person name="Andreopoulos W."/>
            <person name="Angelini C."/>
            <person name="Antonin V."/>
            <person name="Barry K.W."/>
            <person name="Bougher N.L."/>
            <person name="Buchanan P."/>
            <person name="Buyck B."/>
            <person name="Bense V."/>
            <person name="Catcheside P."/>
            <person name="Chovatia M."/>
            <person name="Cooper J."/>
            <person name="Damon W."/>
            <person name="Desjardin D."/>
            <person name="Finy P."/>
            <person name="Geml J."/>
            <person name="Haridas S."/>
            <person name="Hughes K."/>
            <person name="Justo A."/>
            <person name="Karasinski D."/>
            <person name="Kautmanova I."/>
            <person name="Kiss B."/>
            <person name="Kocsube S."/>
            <person name="Kotiranta H."/>
            <person name="LaButti K.M."/>
            <person name="Lechner B.E."/>
            <person name="Liimatainen K."/>
            <person name="Lipzen A."/>
            <person name="Lukacs Z."/>
            <person name="Mihaltcheva S."/>
            <person name="Morgado L.N."/>
            <person name="Niskanen T."/>
            <person name="Noordeloos M.E."/>
            <person name="Ohm R.A."/>
            <person name="Ortiz-Santana B."/>
            <person name="Ovrebo C."/>
            <person name="Racz N."/>
            <person name="Riley R."/>
            <person name="Savchenko A."/>
            <person name="Shiryaev A."/>
            <person name="Soop K."/>
            <person name="Spirin V."/>
            <person name="Szebenyi C."/>
            <person name="Tomsovsky M."/>
            <person name="Tulloss R.E."/>
            <person name="Uehling J."/>
            <person name="Grigoriev I.V."/>
            <person name="Vagvolgyi C."/>
            <person name="Papp T."/>
            <person name="Martin F.M."/>
            <person name="Miettinen O."/>
            <person name="Hibbett D.S."/>
            <person name="Nagy L.G."/>
        </authorList>
    </citation>
    <scope>NUCLEOTIDE SEQUENCE [LARGE SCALE GENOMIC DNA]</scope>
    <source>
        <strain evidence="17 18">OMC1185</strain>
    </source>
</reference>
<dbReference type="GO" id="GO:0008608">
    <property type="term" value="P:attachment of spindle microtubules to kinetochore"/>
    <property type="evidence" value="ECO:0007669"/>
    <property type="project" value="InterPro"/>
</dbReference>
<dbReference type="GO" id="GO:0044732">
    <property type="term" value="C:mitotic spindle pole body"/>
    <property type="evidence" value="ECO:0007669"/>
    <property type="project" value="TreeGrafter"/>
</dbReference>
<dbReference type="GO" id="GO:0072686">
    <property type="term" value="C:mitotic spindle"/>
    <property type="evidence" value="ECO:0007669"/>
    <property type="project" value="InterPro"/>
</dbReference>
<evidence type="ECO:0000256" key="14">
    <source>
        <dbReference type="ARBA" id="ARBA00023306"/>
    </source>
</evidence>
<evidence type="ECO:0000313" key="17">
    <source>
        <dbReference type="EMBL" id="TFK56330.1"/>
    </source>
</evidence>
<keyword evidence="8" id="KW-0132">Cell division</keyword>
<feature type="compositionally biased region" description="Acidic residues" evidence="16">
    <location>
        <begin position="504"/>
        <end position="520"/>
    </location>
</feature>
<evidence type="ECO:0000256" key="4">
    <source>
        <dbReference type="ARBA" id="ARBA00010731"/>
    </source>
</evidence>
<evidence type="ECO:0000256" key="7">
    <source>
        <dbReference type="ARBA" id="ARBA00022490"/>
    </source>
</evidence>
<evidence type="ECO:0000256" key="15">
    <source>
        <dbReference type="ARBA" id="ARBA00023328"/>
    </source>
</evidence>
<evidence type="ECO:0000256" key="6">
    <source>
        <dbReference type="ARBA" id="ARBA00022454"/>
    </source>
</evidence>
<evidence type="ECO:0000256" key="8">
    <source>
        <dbReference type="ARBA" id="ARBA00022618"/>
    </source>
</evidence>
<dbReference type="AlphaFoldDB" id="A0A5C3NG66"/>
<keyword evidence="14" id="KW-0131">Cell cycle</keyword>
<dbReference type="InterPro" id="IPR013964">
    <property type="entry name" value="DASH_Ask1"/>
</dbReference>
<keyword evidence="10" id="KW-0498">Mitosis</keyword>
<evidence type="ECO:0000256" key="11">
    <source>
        <dbReference type="ARBA" id="ARBA00022838"/>
    </source>
</evidence>
<evidence type="ECO:0000256" key="2">
    <source>
        <dbReference type="ARBA" id="ARBA00004186"/>
    </source>
</evidence>
<dbReference type="Proteomes" id="UP000305948">
    <property type="component" value="Unassembled WGS sequence"/>
</dbReference>
<feature type="compositionally biased region" description="Acidic residues" evidence="16">
    <location>
        <begin position="531"/>
        <end position="546"/>
    </location>
</feature>
<keyword evidence="13" id="KW-0539">Nucleus</keyword>
<proteinExistence type="inferred from homology"/>
<name>A0A5C3NG66_9AGAM</name>
<gene>
    <name evidence="17" type="ORF">OE88DRAFT_1649541</name>
</gene>
<dbReference type="PANTHER" id="PTHR28200:SF1">
    <property type="entry name" value="DASH COMPLEX SUBUNIT ASK1"/>
    <property type="match status" value="1"/>
</dbReference>
<dbReference type="GO" id="GO:0051301">
    <property type="term" value="P:cell division"/>
    <property type="evidence" value="ECO:0007669"/>
    <property type="project" value="UniProtKB-KW"/>
</dbReference>
<comment type="subcellular location">
    <subcellularLocation>
        <location evidence="3">Chromosome</location>
        <location evidence="3">Centromere</location>
        <location evidence="3">Kinetochore</location>
    </subcellularLocation>
    <subcellularLocation>
        <location evidence="2">Cytoplasm</location>
        <location evidence="2">Cytoskeleton</location>
        <location evidence="2">Spindle</location>
    </subcellularLocation>
    <subcellularLocation>
        <location evidence="1">Nucleus</location>
    </subcellularLocation>
</comment>
<feature type="compositionally biased region" description="Polar residues" evidence="16">
    <location>
        <begin position="98"/>
        <end position="114"/>
    </location>
</feature>
<feature type="compositionally biased region" description="Acidic residues" evidence="16">
    <location>
        <begin position="465"/>
        <end position="482"/>
    </location>
</feature>
<feature type="region of interest" description="Disordered" evidence="16">
    <location>
        <begin position="52"/>
        <end position="547"/>
    </location>
</feature>
<evidence type="ECO:0000256" key="1">
    <source>
        <dbReference type="ARBA" id="ARBA00004123"/>
    </source>
</evidence>
<feature type="region of interest" description="Disordered" evidence="16">
    <location>
        <begin position="584"/>
        <end position="607"/>
    </location>
</feature>
<feature type="compositionally biased region" description="Low complexity" evidence="16">
    <location>
        <begin position="407"/>
        <end position="427"/>
    </location>
</feature>
<feature type="compositionally biased region" description="Polar residues" evidence="16">
    <location>
        <begin position="344"/>
        <end position="363"/>
    </location>
</feature>
<dbReference type="PANTHER" id="PTHR28200">
    <property type="entry name" value="DASH COMPLEX SUBUNIT ASK1"/>
    <property type="match status" value="1"/>
</dbReference>
<feature type="compositionally biased region" description="Polar residues" evidence="16">
    <location>
        <begin position="592"/>
        <end position="607"/>
    </location>
</feature>
<evidence type="ECO:0000256" key="9">
    <source>
        <dbReference type="ARBA" id="ARBA00022701"/>
    </source>
</evidence>
<evidence type="ECO:0000256" key="16">
    <source>
        <dbReference type="SAM" id="MobiDB-lite"/>
    </source>
</evidence>
<feature type="compositionally biased region" description="Polar residues" evidence="16">
    <location>
        <begin position="377"/>
        <end position="388"/>
    </location>
</feature>
<organism evidence="17 18">
    <name type="scientific">Heliocybe sulcata</name>
    <dbReference type="NCBI Taxonomy" id="5364"/>
    <lineage>
        <taxon>Eukaryota</taxon>
        <taxon>Fungi</taxon>
        <taxon>Dikarya</taxon>
        <taxon>Basidiomycota</taxon>
        <taxon>Agaricomycotina</taxon>
        <taxon>Agaricomycetes</taxon>
        <taxon>Gloeophyllales</taxon>
        <taxon>Gloeophyllaceae</taxon>
        <taxon>Heliocybe</taxon>
    </lineage>
</organism>
<keyword evidence="15" id="KW-0137">Centromere</keyword>
<keyword evidence="11" id="KW-0995">Kinetochore</keyword>
<dbReference type="Pfam" id="PF08655">
    <property type="entry name" value="DASH_Ask1"/>
    <property type="match status" value="1"/>
</dbReference>
<evidence type="ECO:0000256" key="12">
    <source>
        <dbReference type="ARBA" id="ARBA00023212"/>
    </source>
</evidence>
<dbReference type="OrthoDB" id="5573898at2759"/>
<sequence>MARIHHLLTTRMLPAFKKYAVGTEPVREAAKFWVNFFEKAARVRLPIYDELSTAHDPSAQQEQATEPGESEEQAESHSQSEGDVTAQPSSFDPDRTPSESSFMPGQGAVSSTPAALSRQRSEHDSQDSLISETSEDAPWARSVESPLVRIDRELQSLSRDEIPRRPPDNGEPSVYLEPSDQIEAKPDKGKSREISEPLRHNVLRSNMLGKGETDPPGRAGQTSPLKFRRKHATPKASNPFLPPQTKPEQWTGIVDLKKTPLSARHQDYSSSYASTGTARTETPIDEKDEDDYYPLGMSPLATIQLPNIERATLGRSPSKAAARKIGRDLISDEQKRRGRGAAESSLSTVSGSMPTPPSLQRYTRNAYEARRGPAANDLSTSGADTSLESLMRRVGSSIQRHQEEEYSTATPGVSSVPSSTTSRPVFSARRPHEEEYEEEPYQEPHTPEPGPFIQEDDTILHGQEYEEDDGFDDSFDSDDDREVNDTAHPSAAFLMASGQRGPNDLEDSFDDSFDDDDDDERGGVPPVIQYDEGDDWFDDSLDDDGPTETIFGAHRYQGRGQGPAQLGMRGGQLLEDTIGIGDQLARAGRLPQTPTNGPDVQDASMLS</sequence>
<dbReference type="GO" id="GO:0005874">
    <property type="term" value="C:microtubule"/>
    <property type="evidence" value="ECO:0007669"/>
    <property type="project" value="UniProtKB-KW"/>
</dbReference>
<feature type="compositionally biased region" description="Basic and acidic residues" evidence="16">
    <location>
        <begin position="149"/>
        <end position="168"/>
    </location>
</feature>
<keyword evidence="7" id="KW-0963">Cytoplasm</keyword>
<dbReference type="GO" id="GO:0042729">
    <property type="term" value="C:DASH complex"/>
    <property type="evidence" value="ECO:0007669"/>
    <property type="project" value="InterPro"/>
</dbReference>
<keyword evidence="9" id="KW-0493">Microtubule</keyword>
<dbReference type="EMBL" id="ML213503">
    <property type="protein sequence ID" value="TFK56330.1"/>
    <property type="molecule type" value="Genomic_DNA"/>
</dbReference>
<keyword evidence="18" id="KW-1185">Reference proteome</keyword>
<feature type="compositionally biased region" description="Basic and acidic residues" evidence="16">
    <location>
        <begin position="182"/>
        <end position="199"/>
    </location>
</feature>
<accession>A0A5C3NG66</accession>
<evidence type="ECO:0000256" key="10">
    <source>
        <dbReference type="ARBA" id="ARBA00022776"/>
    </source>
</evidence>
<evidence type="ECO:0000256" key="5">
    <source>
        <dbReference type="ARBA" id="ARBA00014520"/>
    </source>
</evidence>
<evidence type="ECO:0000313" key="18">
    <source>
        <dbReference type="Proteomes" id="UP000305948"/>
    </source>
</evidence>
<protein>
    <recommendedName>
        <fullName evidence="5">DASH complex subunit ASK1</fullName>
    </recommendedName>
</protein>
<keyword evidence="12" id="KW-0206">Cytoskeleton</keyword>
<dbReference type="STRING" id="5364.A0A5C3NG66"/>
<evidence type="ECO:0000256" key="13">
    <source>
        <dbReference type="ARBA" id="ARBA00023242"/>
    </source>
</evidence>
<feature type="compositionally biased region" description="Polar residues" evidence="16">
    <location>
        <begin position="268"/>
        <end position="280"/>
    </location>
</feature>